<keyword evidence="3" id="KW-1185">Reference proteome</keyword>
<proteinExistence type="predicted"/>
<evidence type="ECO:0000313" key="3">
    <source>
        <dbReference type="Proteomes" id="UP000293162"/>
    </source>
</evidence>
<dbReference type="AlphaFoldDB" id="A0A4V1ZDM3"/>
<dbReference type="Gene3D" id="3.20.20.140">
    <property type="entry name" value="Metal-dependent hydrolases"/>
    <property type="match status" value="1"/>
</dbReference>
<keyword evidence="1" id="KW-0732">Signal</keyword>
<dbReference type="InterPro" id="IPR008257">
    <property type="entry name" value="Pept_M19"/>
</dbReference>
<dbReference type="PROSITE" id="PS51365">
    <property type="entry name" value="RENAL_DIPEPTIDASE_2"/>
    <property type="match status" value="1"/>
</dbReference>
<dbReference type="OrthoDB" id="9804920at2"/>
<dbReference type="Pfam" id="PF01244">
    <property type="entry name" value="Peptidase_M19"/>
    <property type="match status" value="1"/>
</dbReference>
<sequence length="408" mass="45180">MKQLFLLLLLPALVFAQSKKEQKLLKKADKIHAKAYTVDTHADVPINMMEMKGFDIGEKHNYATDGTQIDFPRMKEGGMDAMFFAVYMAQGKRTPEGNAEAKEKALKIFQAIHEAVKKYPDMAELVTSADAGFATHKKGKLGVFIGMENGWPVGHDLSNLKLYYDLGLRYITLSHSFNNDLSDSSGDPEVGEYGGISKLGEQCIAEMNKLGIIVDVSHISDSAFYDVMRLSKAPVFASHSSCRALSDVKRNMTDDMIKLMASKGGVIQINFVSDFLKKPSKEIEVSIRTLRMQAMKADATPEDKQRINAELRQLKYKFPGEAPTVKTVVDHIDHVVQIAGIDHVGIGMDMDGGSDVVGCEDVSKIKNVTIELLRRGYSEKDIRKIWGGNTMRVLATAEKVAKQLSTQP</sequence>
<dbReference type="GO" id="GO:0006508">
    <property type="term" value="P:proteolysis"/>
    <property type="evidence" value="ECO:0007669"/>
    <property type="project" value="InterPro"/>
</dbReference>
<organism evidence="2 3">
    <name type="scientific">Emticicia agri</name>
    <dbReference type="NCBI Taxonomy" id="2492393"/>
    <lineage>
        <taxon>Bacteria</taxon>
        <taxon>Pseudomonadati</taxon>
        <taxon>Bacteroidota</taxon>
        <taxon>Cytophagia</taxon>
        <taxon>Cytophagales</taxon>
        <taxon>Leadbetterellaceae</taxon>
        <taxon>Emticicia</taxon>
    </lineage>
</organism>
<feature type="chain" id="PRO_5020963314" evidence="1">
    <location>
        <begin position="17"/>
        <end position="408"/>
    </location>
</feature>
<dbReference type="Proteomes" id="UP000293162">
    <property type="component" value="Unassembled WGS sequence"/>
</dbReference>
<dbReference type="InterPro" id="IPR032466">
    <property type="entry name" value="Metal_Hydrolase"/>
</dbReference>
<dbReference type="PANTHER" id="PTHR10443">
    <property type="entry name" value="MICROSOMAL DIPEPTIDASE"/>
    <property type="match status" value="1"/>
</dbReference>
<name>A0A4V1ZDM3_9BACT</name>
<accession>A0A4V1ZDM3</accession>
<reference evidence="2 3" key="1">
    <citation type="submission" date="2019-02" db="EMBL/GenBank/DDBJ databases">
        <title>Bacterial novel species Emticicia sp. 17J42-9 isolated from soil.</title>
        <authorList>
            <person name="Jung H.-Y."/>
        </authorList>
    </citation>
    <scope>NUCLEOTIDE SEQUENCE [LARGE SCALE GENOMIC DNA]</scope>
    <source>
        <strain evidence="2 3">17J42-9</strain>
    </source>
</reference>
<dbReference type="PANTHER" id="PTHR10443:SF12">
    <property type="entry name" value="DIPEPTIDASE"/>
    <property type="match status" value="1"/>
</dbReference>
<evidence type="ECO:0000313" key="2">
    <source>
        <dbReference type="EMBL" id="RYU96660.1"/>
    </source>
</evidence>
<dbReference type="RefSeq" id="WP_130019995.1">
    <property type="nucleotide sequence ID" value="NZ_SEWF01000006.1"/>
</dbReference>
<protein>
    <submittedName>
        <fullName evidence="2">Membrane dipeptidase</fullName>
    </submittedName>
</protein>
<feature type="signal peptide" evidence="1">
    <location>
        <begin position="1"/>
        <end position="16"/>
    </location>
</feature>
<dbReference type="CDD" id="cd01301">
    <property type="entry name" value="rDP_like"/>
    <property type="match status" value="1"/>
</dbReference>
<dbReference type="GO" id="GO:0070573">
    <property type="term" value="F:metallodipeptidase activity"/>
    <property type="evidence" value="ECO:0007669"/>
    <property type="project" value="InterPro"/>
</dbReference>
<gene>
    <name evidence="2" type="ORF">EWM59_05785</name>
</gene>
<dbReference type="SUPFAM" id="SSF51556">
    <property type="entry name" value="Metallo-dependent hydrolases"/>
    <property type="match status" value="1"/>
</dbReference>
<evidence type="ECO:0000256" key="1">
    <source>
        <dbReference type="SAM" id="SignalP"/>
    </source>
</evidence>
<comment type="caution">
    <text evidence="2">The sequence shown here is derived from an EMBL/GenBank/DDBJ whole genome shotgun (WGS) entry which is preliminary data.</text>
</comment>
<dbReference type="EMBL" id="SEWF01000006">
    <property type="protein sequence ID" value="RYU96660.1"/>
    <property type="molecule type" value="Genomic_DNA"/>
</dbReference>